<feature type="non-terminal residue" evidence="1">
    <location>
        <position position="1"/>
    </location>
</feature>
<protein>
    <submittedName>
        <fullName evidence="1">Uncharacterized protein</fullName>
    </submittedName>
</protein>
<dbReference type="EMBL" id="LXQA010464179">
    <property type="protein sequence ID" value="MCI53503.1"/>
    <property type="molecule type" value="Genomic_DNA"/>
</dbReference>
<dbReference type="Proteomes" id="UP000265520">
    <property type="component" value="Unassembled WGS sequence"/>
</dbReference>
<accession>A0A392SXG2</accession>
<dbReference type="AlphaFoldDB" id="A0A392SXG2"/>
<name>A0A392SXG2_9FABA</name>
<keyword evidence="2" id="KW-1185">Reference proteome</keyword>
<evidence type="ECO:0000313" key="1">
    <source>
        <dbReference type="EMBL" id="MCI53503.1"/>
    </source>
</evidence>
<sequence>NQIGEVDVSTHYGYDQCSAQTMPRDMRGCLEVVAEVR</sequence>
<reference evidence="1 2" key="1">
    <citation type="journal article" date="2018" name="Front. Plant Sci.">
        <title>Red Clover (Trifolium pratense) and Zigzag Clover (T. medium) - A Picture of Genomic Similarities and Differences.</title>
        <authorList>
            <person name="Dluhosova J."/>
            <person name="Istvanek J."/>
            <person name="Nedelnik J."/>
            <person name="Repkova J."/>
        </authorList>
    </citation>
    <scope>NUCLEOTIDE SEQUENCE [LARGE SCALE GENOMIC DNA]</scope>
    <source>
        <strain evidence="2">cv. 10/8</strain>
        <tissue evidence="1">Leaf</tissue>
    </source>
</reference>
<comment type="caution">
    <text evidence="1">The sequence shown here is derived from an EMBL/GenBank/DDBJ whole genome shotgun (WGS) entry which is preliminary data.</text>
</comment>
<organism evidence="1 2">
    <name type="scientific">Trifolium medium</name>
    <dbReference type="NCBI Taxonomy" id="97028"/>
    <lineage>
        <taxon>Eukaryota</taxon>
        <taxon>Viridiplantae</taxon>
        <taxon>Streptophyta</taxon>
        <taxon>Embryophyta</taxon>
        <taxon>Tracheophyta</taxon>
        <taxon>Spermatophyta</taxon>
        <taxon>Magnoliopsida</taxon>
        <taxon>eudicotyledons</taxon>
        <taxon>Gunneridae</taxon>
        <taxon>Pentapetalae</taxon>
        <taxon>rosids</taxon>
        <taxon>fabids</taxon>
        <taxon>Fabales</taxon>
        <taxon>Fabaceae</taxon>
        <taxon>Papilionoideae</taxon>
        <taxon>50 kb inversion clade</taxon>
        <taxon>NPAAA clade</taxon>
        <taxon>Hologalegina</taxon>
        <taxon>IRL clade</taxon>
        <taxon>Trifolieae</taxon>
        <taxon>Trifolium</taxon>
    </lineage>
</organism>
<proteinExistence type="predicted"/>
<evidence type="ECO:0000313" key="2">
    <source>
        <dbReference type="Proteomes" id="UP000265520"/>
    </source>
</evidence>